<protein>
    <recommendedName>
        <fullName evidence="1">DUF5753 domain-containing protein</fullName>
    </recommendedName>
</protein>
<dbReference type="OrthoDB" id="3672921at2"/>
<reference evidence="3" key="1">
    <citation type="submission" date="2016-10" db="EMBL/GenBank/DDBJ databases">
        <authorList>
            <person name="Varghese N."/>
            <person name="Submissions S."/>
        </authorList>
    </citation>
    <scope>NUCLEOTIDE SEQUENCE [LARGE SCALE GENOMIC DNA]</scope>
    <source>
        <strain evidence="3">CGMCC 4.3506</strain>
    </source>
</reference>
<dbReference type="InterPro" id="IPR001387">
    <property type="entry name" value="Cro/C1-type_HTH"/>
</dbReference>
<evidence type="ECO:0000259" key="1">
    <source>
        <dbReference type="Pfam" id="PF19054"/>
    </source>
</evidence>
<accession>A0A1G7Q1P6</accession>
<dbReference type="STRING" id="200378.SAMN05216553_104201"/>
<dbReference type="EMBL" id="FNCC01000004">
    <property type="protein sequence ID" value="SDF92426.1"/>
    <property type="molecule type" value="Genomic_DNA"/>
</dbReference>
<evidence type="ECO:0000313" key="2">
    <source>
        <dbReference type="EMBL" id="SDF92426.1"/>
    </source>
</evidence>
<gene>
    <name evidence="2" type="ORF">SAMN05216553_104201</name>
</gene>
<dbReference type="Pfam" id="PF13560">
    <property type="entry name" value="HTH_31"/>
    <property type="match status" value="1"/>
</dbReference>
<proteinExistence type="predicted"/>
<sequence>MNGDPSTPYSRDLGDELRQVRERFTTFRGRKIARMLGWDPGKVSNIENGKVRATEIDLVQYLGRCGRSQAFIEDFLDRYRSAFDHYFVQVPDNLRTMAMAESVADTITSYNLTYIPGLVQTEDYARALYEARAVLAPELIDAAVRFRMERQAIMRRHDRPDCTFFVHENALRLQVGGAEVMEAQFKRLLFRTHSLRVVPAASGPAGVLLANYVLWEFEKRDNVAYTHSDLAKVFVQDQVGVQRCKSIFTRLDALALSEEQSRHTVADLAKRPREDLNGRRLHLA</sequence>
<dbReference type="RefSeq" id="WP_090048133.1">
    <property type="nucleotide sequence ID" value="NZ_FNCC01000004.1"/>
</dbReference>
<dbReference type="CDD" id="cd00093">
    <property type="entry name" value="HTH_XRE"/>
    <property type="match status" value="1"/>
</dbReference>
<organism evidence="2 3">
    <name type="scientific">Lentzea fradiae</name>
    <dbReference type="NCBI Taxonomy" id="200378"/>
    <lineage>
        <taxon>Bacteria</taxon>
        <taxon>Bacillati</taxon>
        <taxon>Actinomycetota</taxon>
        <taxon>Actinomycetes</taxon>
        <taxon>Pseudonocardiales</taxon>
        <taxon>Pseudonocardiaceae</taxon>
        <taxon>Lentzea</taxon>
    </lineage>
</organism>
<dbReference type="Pfam" id="PF19054">
    <property type="entry name" value="DUF5753"/>
    <property type="match status" value="1"/>
</dbReference>
<dbReference type="Proteomes" id="UP000199623">
    <property type="component" value="Unassembled WGS sequence"/>
</dbReference>
<dbReference type="AlphaFoldDB" id="A0A1G7Q1P6"/>
<dbReference type="InterPro" id="IPR043917">
    <property type="entry name" value="DUF5753"/>
</dbReference>
<name>A0A1G7Q1P6_9PSEU</name>
<feature type="domain" description="DUF5753" evidence="1">
    <location>
        <begin position="94"/>
        <end position="265"/>
    </location>
</feature>
<evidence type="ECO:0000313" key="3">
    <source>
        <dbReference type="Proteomes" id="UP000199623"/>
    </source>
</evidence>
<keyword evidence="3" id="KW-1185">Reference proteome</keyword>